<reference evidence="1" key="2">
    <citation type="journal article" date="2015" name="Data Brief">
        <title>Shoot transcriptome of the giant reed, Arundo donax.</title>
        <authorList>
            <person name="Barrero R.A."/>
            <person name="Guerrero F.D."/>
            <person name="Moolhuijzen P."/>
            <person name="Goolsby J.A."/>
            <person name="Tidwell J."/>
            <person name="Bellgard S.E."/>
            <person name="Bellgard M.I."/>
        </authorList>
    </citation>
    <scope>NUCLEOTIDE SEQUENCE</scope>
    <source>
        <tissue evidence="1">Shoot tissue taken approximately 20 cm above the soil surface</tissue>
    </source>
</reference>
<reference evidence="1" key="1">
    <citation type="submission" date="2014-09" db="EMBL/GenBank/DDBJ databases">
        <authorList>
            <person name="Magalhaes I.L.F."/>
            <person name="Oliveira U."/>
            <person name="Santos F.R."/>
            <person name="Vidigal T.H.D.A."/>
            <person name="Brescovit A.D."/>
            <person name="Santos A.J."/>
        </authorList>
    </citation>
    <scope>NUCLEOTIDE SEQUENCE</scope>
    <source>
        <tissue evidence="1">Shoot tissue taken approximately 20 cm above the soil surface</tissue>
    </source>
</reference>
<dbReference type="EMBL" id="GBRH01248544">
    <property type="protein sequence ID" value="JAD49351.1"/>
    <property type="molecule type" value="Transcribed_RNA"/>
</dbReference>
<proteinExistence type="predicted"/>
<sequence length="31" mass="3595">MMKSLKWTKDGLESNIQVMALTEIKGKRQET</sequence>
<protein>
    <submittedName>
        <fullName evidence="1">Uncharacterized protein</fullName>
    </submittedName>
</protein>
<organism evidence="1">
    <name type="scientific">Arundo donax</name>
    <name type="common">Giant reed</name>
    <name type="synonym">Donax arundinaceus</name>
    <dbReference type="NCBI Taxonomy" id="35708"/>
    <lineage>
        <taxon>Eukaryota</taxon>
        <taxon>Viridiplantae</taxon>
        <taxon>Streptophyta</taxon>
        <taxon>Embryophyta</taxon>
        <taxon>Tracheophyta</taxon>
        <taxon>Spermatophyta</taxon>
        <taxon>Magnoliopsida</taxon>
        <taxon>Liliopsida</taxon>
        <taxon>Poales</taxon>
        <taxon>Poaceae</taxon>
        <taxon>PACMAD clade</taxon>
        <taxon>Arundinoideae</taxon>
        <taxon>Arundineae</taxon>
        <taxon>Arundo</taxon>
    </lineage>
</organism>
<accession>A0A0A9ADY4</accession>
<evidence type="ECO:0000313" key="1">
    <source>
        <dbReference type="EMBL" id="JAD49351.1"/>
    </source>
</evidence>
<name>A0A0A9ADY4_ARUDO</name>
<dbReference type="AlphaFoldDB" id="A0A0A9ADY4"/>